<organism evidence="1 2">
    <name type="scientific">Pleurotus cornucopiae</name>
    <name type="common">Cornucopia mushroom</name>
    <dbReference type="NCBI Taxonomy" id="5321"/>
    <lineage>
        <taxon>Eukaryota</taxon>
        <taxon>Fungi</taxon>
        <taxon>Dikarya</taxon>
        <taxon>Basidiomycota</taxon>
        <taxon>Agaricomycotina</taxon>
        <taxon>Agaricomycetes</taxon>
        <taxon>Agaricomycetidae</taxon>
        <taxon>Agaricales</taxon>
        <taxon>Pleurotineae</taxon>
        <taxon>Pleurotaceae</taxon>
        <taxon>Pleurotus</taxon>
    </lineage>
</organism>
<name>A0ACB7IHG7_PLECO</name>
<sequence length="425" mass="43856">MARRVGLVAVVSIAHLFPLVACEAFHEIHVGASGSFYDPATILANQNDVVTFIFDGPFHDVTQSTFAKPCQPLAGGFSSGIAGKGTNGSAPSPSWSLRITNASVPIWFYCGATIPLPHCTSGMVGAINPPSIDAYNQFLLAAKNVSLNVPVQAPSIILSGQGAFATATPQVTSGTPASSGALTSASASTSSTSSSSSTAAATETAEPAVSTSSAISTGSIVGAAVGGGVGFVIICFLAILVYRALRRDRHTAALSPYTDPGTRRGDDANNRSMSQVKINRSPSDPILSRTGQLSPLPSTTASPPPTMAYTPPSTSHGLLGPSTPDPPRRVRPLPPSPQPNNTTFSHSEQPSSPGVHGPQSVASDQQSGPPVNINELAREVAALLNTQTSKSNLGSGFSQLDEEERRGRHSADFSVVSSPPHYYQD</sequence>
<evidence type="ECO:0000313" key="2">
    <source>
        <dbReference type="Proteomes" id="UP000824881"/>
    </source>
</evidence>
<keyword evidence="2" id="KW-1185">Reference proteome</keyword>
<evidence type="ECO:0000313" key="1">
    <source>
        <dbReference type="EMBL" id="KAG9217625.1"/>
    </source>
</evidence>
<dbReference type="EMBL" id="WQMT02000011">
    <property type="protein sequence ID" value="KAG9217625.1"/>
    <property type="molecule type" value="Genomic_DNA"/>
</dbReference>
<proteinExistence type="predicted"/>
<accession>A0ACB7IHG7</accession>
<comment type="caution">
    <text evidence="1">The sequence shown here is derived from an EMBL/GenBank/DDBJ whole genome shotgun (WGS) entry which is preliminary data.</text>
</comment>
<reference evidence="1 2" key="1">
    <citation type="journal article" date="2021" name="Appl. Environ. Microbiol.">
        <title>Genetic linkage and physical mapping for an oyster mushroom Pleurotus cornucopiae and QTL analysis for the trait cap color.</title>
        <authorList>
            <person name="Zhang Y."/>
            <person name="Gao W."/>
            <person name="Sonnenberg A."/>
            <person name="Chen Q."/>
            <person name="Zhang J."/>
            <person name="Huang C."/>
        </authorList>
    </citation>
    <scope>NUCLEOTIDE SEQUENCE [LARGE SCALE GENOMIC DNA]</scope>
    <source>
        <strain evidence="1">CCMSSC00406</strain>
    </source>
</reference>
<gene>
    <name evidence="1" type="ORF">CCMSSC00406_0010164</name>
</gene>
<dbReference type="Proteomes" id="UP000824881">
    <property type="component" value="Unassembled WGS sequence"/>
</dbReference>
<protein>
    <submittedName>
        <fullName evidence="1">Uncharacterized protein</fullName>
    </submittedName>
</protein>